<dbReference type="OrthoDB" id="3103538at2759"/>
<feature type="signal peptide" evidence="2">
    <location>
        <begin position="1"/>
        <end position="20"/>
    </location>
</feature>
<feature type="compositionally biased region" description="Basic and acidic residues" evidence="1">
    <location>
        <begin position="293"/>
        <end position="321"/>
    </location>
</feature>
<evidence type="ECO:0000256" key="1">
    <source>
        <dbReference type="SAM" id="MobiDB-lite"/>
    </source>
</evidence>
<evidence type="ECO:0000313" key="3">
    <source>
        <dbReference type="EMBL" id="KDR68478.1"/>
    </source>
</evidence>
<evidence type="ECO:0000256" key="2">
    <source>
        <dbReference type="SAM" id="SignalP"/>
    </source>
</evidence>
<evidence type="ECO:0000313" key="4">
    <source>
        <dbReference type="Proteomes" id="UP000027222"/>
    </source>
</evidence>
<organism evidence="3 4">
    <name type="scientific">Galerina marginata (strain CBS 339.88)</name>
    <dbReference type="NCBI Taxonomy" id="685588"/>
    <lineage>
        <taxon>Eukaryota</taxon>
        <taxon>Fungi</taxon>
        <taxon>Dikarya</taxon>
        <taxon>Basidiomycota</taxon>
        <taxon>Agaricomycotina</taxon>
        <taxon>Agaricomycetes</taxon>
        <taxon>Agaricomycetidae</taxon>
        <taxon>Agaricales</taxon>
        <taxon>Agaricineae</taxon>
        <taxon>Strophariaceae</taxon>
        <taxon>Galerina</taxon>
    </lineage>
</organism>
<feature type="region of interest" description="Disordered" evidence="1">
    <location>
        <begin position="261"/>
        <end position="321"/>
    </location>
</feature>
<keyword evidence="4" id="KW-1185">Reference proteome</keyword>
<name>A0A067SP10_GALM3</name>
<sequence length="321" mass="34647">MLYLPLVFLATSLLVQKAFAIPVPVFTPGQVVFVAPHNTIGQHHQSQGAYIPHPHIVLGPEQGTGNVVLAPVTHGKDERNGPSMQDANKLHPDLKGNVLLHHVTANPANIPDHPAYNGDRVYPGALAKIDNAKIDAAKDVHLDAKNAHNDAANAHDSAAKAHDRTAATYKGFTDSKALVKDHHNQAKDHRNQAEDHRNAAAGHRQDAKDANKPITYPQYKKVLDSKNAASQSIRQAEASKDHAKAAGEHLKAVDSLNKAAGQANKHEAQNLQHKAAQHIQEAQKHAPSSPVKPDADKSRKAAKKDIKKADKSTEASKKARH</sequence>
<dbReference type="HOGENOM" id="CLU_075110_0_0_1"/>
<protein>
    <submittedName>
        <fullName evidence="3">Uncharacterized protein</fullName>
    </submittedName>
</protein>
<feature type="compositionally biased region" description="Basic and acidic residues" evidence="1">
    <location>
        <begin position="181"/>
        <end position="211"/>
    </location>
</feature>
<gene>
    <name evidence="3" type="ORF">GALMADRAFT_160870</name>
</gene>
<feature type="compositionally biased region" description="Basic and acidic residues" evidence="1">
    <location>
        <begin position="237"/>
        <end position="246"/>
    </location>
</feature>
<feature type="chain" id="PRO_5001646075" evidence="2">
    <location>
        <begin position="21"/>
        <end position="321"/>
    </location>
</feature>
<reference evidence="4" key="1">
    <citation type="journal article" date="2014" name="Proc. Natl. Acad. Sci. U.S.A.">
        <title>Extensive sampling of basidiomycete genomes demonstrates inadequacy of the white-rot/brown-rot paradigm for wood decay fungi.</title>
        <authorList>
            <person name="Riley R."/>
            <person name="Salamov A.A."/>
            <person name="Brown D.W."/>
            <person name="Nagy L.G."/>
            <person name="Floudas D."/>
            <person name="Held B.W."/>
            <person name="Levasseur A."/>
            <person name="Lombard V."/>
            <person name="Morin E."/>
            <person name="Otillar R."/>
            <person name="Lindquist E.A."/>
            <person name="Sun H."/>
            <person name="LaButti K.M."/>
            <person name="Schmutz J."/>
            <person name="Jabbour D."/>
            <person name="Luo H."/>
            <person name="Baker S.E."/>
            <person name="Pisabarro A.G."/>
            <person name="Walton J.D."/>
            <person name="Blanchette R.A."/>
            <person name="Henrissat B."/>
            <person name="Martin F."/>
            <person name="Cullen D."/>
            <person name="Hibbett D.S."/>
            <person name="Grigoriev I.V."/>
        </authorList>
    </citation>
    <scope>NUCLEOTIDE SEQUENCE [LARGE SCALE GENOMIC DNA]</scope>
    <source>
        <strain evidence="4">CBS 339.88</strain>
    </source>
</reference>
<feature type="region of interest" description="Disordered" evidence="1">
    <location>
        <begin position="225"/>
        <end position="246"/>
    </location>
</feature>
<dbReference type="EMBL" id="KL142407">
    <property type="protein sequence ID" value="KDR68478.1"/>
    <property type="molecule type" value="Genomic_DNA"/>
</dbReference>
<feature type="region of interest" description="Disordered" evidence="1">
    <location>
        <begin position="181"/>
        <end position="213"/>
    </location>
</feature>
<dbReference type="Proteomes" id="UP000027222">
    <property type="component" value="Unassembled WGS sequence"/>
</dbReference>
<accession>A0A067SP10</accession>
<keyword evidence="2" id="KW-0732">Signal</keyword>
<proteinExistence type="predicted"/>
<dbReference type="AlphaFoldDB" id="A0A067SP10"/>